<dbReference type="CDD" id="cd00093">
    <property type="entry name" value="HTH_XRE"/>
    <property type="match status" value="1"/>
</dbReference>
<dbReference type="EMBL" id="JAEMUK010000083">
    <property type="protein sequence ID" value="MBJ7545006.1"/>
    <property type="molecule type" value="Genomic_DNA"/>
</dbReference>
<dbReference type="Gene3D" id="1.10.260.40">
    <property type="entry name" value="lambda repressor-like DNA-binding domains"/>
    <property type="match status" value="1"/>
</dbReference>
<dbReference type="InterPro" id="IPR010982">
    <property type="entry name" value="Lambda_DNA-bd_dom_sf"/>
</dbReference>
<evidence type="ECO:0000313" key="3">
    <source>
        <dbReference type="Proteomes" id="UP000623250"/>
    </source>
</evidence>
<reference evidence="2 3" key="1">
    <citation type="submission" date="2020-12" db="EMBL/GenBank/DDBJ databases">
        <title>Revised draft genomes of Rhodomicrobium vannielii ATCC 17100 and Rhodomicrobium udaipurense JA643.</title>
        <authorList>
            <person name="Conners E.M."/>
            <person name="Davenport E.J."/>
            <person name="Bose A."/>
        </authorList>
    </citation>
    <scope>NUCLEOTIDE SEQUENCE [LARGE SCALE GENOMIC DNA]</scope>
    <source>
        <strain evidence="2 3">JA643</strain>
    </source>
</reference>
<evidence type="ECO:0000313" key="2">
    <source>
        <dbReference type="EMBL" id="MBJ7545006.1"/>
    </source>
</evidence>
<dbReference type="Proteomes" id="UP000623250">
    <property type="component" value="Unassembled WGS sequence"/>
</dbReference>
<proteinExistence type="predicted"/>
<organism evidence="2 3">
    <name type="scientific">Rhodomicrobium udaipurense</name>
    <dbReference type="NCBI Taxonomy" id="1202716"/>
    <lineage>
        <taxon>Bacteria</taxon>
        <taxon>Pseudomonadati</taxon>
        <taxon>Pseudomonadota</taxon>
        <taxon>Alphaproteobacteria</taxon>
        <taxon>Hyphomicrobiales</taxon>
        <taxon>Hyphomicrobiaceae</taxon>
        <taxon>Rhodomicrobium</taxon>
    </lineage>
</organism>
<gene>
    <name evidence="2" type="ORF">JDN41_15735</name>
</gene>
<dbReference type="RefSeq" id="WP_199502538.1">
    <property type="nucleotide sequence ID" value="NZ_JAEMUK010000083.1"/>
</dbReference>
<dbReference type="InterPro" id="IPR001387">
    <property type="entry name" value="Cro/C1-type_HTH"/>
</dbReference>
<name>A0A8I1KL48_9HYPH</name>
<dbReference type="AlphaFoldDB" id="A0A8I1KL48"/>
<dbReference type="SUPFAM" id="SSF47413">
    <property type="entry name" value="lambda repressor-like DNA-binding domains"/>
    <property type="match status" value="1"/>
</dbReference>
<feature type="domain" description="HTH cro/C1-type" evidence="1">
    <location>
        <begin position="59"/>
        <end position="112"/>
    </location>
</feature>
<keyword evidence="3" id="KW-1185">Reference proteome</keyword>
<dbReference type="GO" id="GO:0003677">
    <property type="term" value="F:DNA binding"/>
    <property type="evidence" value="ECO:0007669"/>
    <property type="project" value="InterPro"/>
</dbReference>
<evidence type="ECO:0000259" key="1">
    <source>
        <dbReference type="PROSITE" id="PS50943"/>
    </source>
</evidence>
<dbReference type="PROSITE" id="PS50943">
    <property type="entry name" value="HTH_CROC1"/>
    <property type="match status" value="1"/>
</dbReference>
<protein>
    <submittedName>
        <fullName evidence="2">Transcriptional regulator</fullName>
    </submittedName>
</protein>
<comment type="caution">
    <text evidence="2">The sequence shown here is derived from an EMBL/GenBank/DDBJ whole genome shotgun (WGS) entry which is preliminary data.</text>
</comment>
<sequence>MSTYRYTECGLDNVIIQGVEFVTDDNGEEVVSIPNVNGLHKAIAEGILLRQAGMSGKELRFIRTEMGMTQAELAGIVNREPLSVSRWERGETPIDHNAQALIRLIAIQRLEVETDASAQDIAGWCVPSAGDPPILIDGHNPDDYCLAA</sequence>
<accession>A0A8I1KL48</accession>